<keyword evidence="4" id="KW-1185">Reference proteome</keyword>
<organism evidence="3 4">
    <name type="scientific">Parapedobacter indicus</name>
    <dbReference type="NCBI Taxonomy" id="1477437"/>
    <lineage>
        <taxon>Bacteria</taxon>
        <taxon>Pseudomonadati</taxon>
        <taxon>Bacteroidota</taxon>
        <taxon>Sphingobacteriia</taxon>
        <taxon>Sphingobacteriales</taxon>
        <taxon>Sphingobacteriaceae</taxon>
        <taxon>Parapedobacter</taxon>
    </lineage>
</organism>
<dbReference type="RefSeq" id="WP_218146501.1">
    <property type="nucleotide sequence ID" value="NZ_FOQO01000003.1"/>
</dbReference>
<dbReference type="SUPFAM" id="SSF56219">
    <property type="entry name" value="DNase I-like"/>
    <property type="match status" value="1"/>
</dbReference>
<dbReference type="PANTHER" id="PTHR14859:SF15">
    <property type="entry name" value="ENDONUCLEASE_EXONUCLEASE_PHOSPHATASE DOMAIN-CONTAINING PROTEIN"/>
    <property type="match status" value="1"/>
</dbReference>
<dbReference type="GO" id="GO:0004527">
    <property type="term" value="F:exonuclease activity"/>
    <property type="evidence" value="ECO:0007669"/>
    <property type="project" value="UniProtKB-KW"/>
</dbReference>
<reference evidence="3 4" key="1">
    <citation type="submission" date="2016-10" db="EMBL/GenBank/DDBJ databases">
        <authorList>
            <person name="de Groot N.N."/>
        </authorList>
    </citation>
    <scope>NUCLEOTIDE SEQUENCE [LARGE SCALE GENOMIC DNA]</scope>
    <source>
        <strain evidence="3 4">RK1</strain>
    </source>
</reference>
<dbReference type="InterPro" id="IPR005135">
    <property type="entry name" value="Endo/exonuclease/phosphatase"/>
</dbReference>
<sequence length="284" mass="31236">MEFRRQLLKHILYLPILLSVLLACAKNGAEPDDGQPAPPREWTGVELKVMAYNIHHCNPPSRPDLIDVEAIAKVIQDESPDLVALQEVDVHTLRSGKGLHQAKALAELTGMYYYFKKAIDHEEGEYGVAVLSKFPIEDTLGFALPMAPGLSGEPRAVAAIKVKLPGGQPLVFASTHLDLHTQHRAVQAQKITEAFTEGNSPVIVCGDFNDVAGSEPIDIMDQTFRRTCIGGNCPGTIPVTTPNRTIDYIFYRPLSAIRVMEHRVVAETYASDHRPVVAVLQLKD</sequence>
<feature type="chain" id="PRO_5011641434" evidence="1">
    <location>
        <begin position="26"/>
        <end position="284"/>
    </location>
</feature>
<dbReference type="STRING" id="1477437.SAMN05444682_103140"/>
<keyword evidence="1" id="KW-0732">Signal</keyword>
<keyword evidence="3" id="KW-0378">Hydrolase</keyword>
<dbReference type="InterPro" id="IPR036691">
    <property type="entry name" value="Endo/exonu/phosph_ase_sf"/>
</dbReference>
<accession>A0A1I3GXF8</accession>
<dbReference type="PROSITE" id="PS51257">
    <property type="entry name" value="PROKAR_LIPOPROTEIN"/>
    <property type="match status" value="1"/>
</dbReference>
<dbReference type="InterPro" id="IPR051916">
    <property type="entry name" value="GPI-anchor_lipid_remodeler"/>
</dbReference>
<feature type="signal peptide" evidence="1">
    <location>
        <begin position="1"/>
        <end position="25"/>
    </location>
</feature>
<feature type="domain" description="Endonuclease/exonuclease/phosphatase" evidence="2">
    <location>
        <begin position="50"/>
        <end position="273"/>
    </location>
</feature>
<dbReference type="EMBL" id="FOQO01000003">
    <property type="protein sequence ID" value="SFI27997.1"/>
    <property type="molecule type" value="Genomic_DNA"/>
</dbReference>
<protein>
    <submittedName>
        <fullName evidence="3">Metal-dependent hydrolase, endonuclease/exonuclease/phosphatase family</fullName>
    </submittedName>
</protein>
<evidence type="ECO:0000313" key="3">
    <source>
        <dbReference type="EMBL" id="SFI27997.1"/>
    </source>
</evidence>
<name>A0A1I3GXF8_9SPHI</name>
<dbReference type="GO" id="GO:0004519">
    <property type="term" value="F:endonuclease activity"/>
    <property type="evidence" value="ECO:0007669"/>
    <property type="project" value="UniProtKB-KW"/>
</dbReference>
<gene>
    <name evidence="3" type="ORF">SAMN05444682_103140</name>
</gene>
<dbReference type="Proteomes" id="UP000198670">
    <property type="component" value="Unassembled WGS sequence"/>
</dbReference>
<dbReference type="PANTHER" id="PTHR14859">
    <property type="entry name" value="CALCOFLUOR WHITE HYPERSENSITIVE PROTEIN PRECURSOR"/>
    <property type="match status" value="1"/>
</dbReference>
<evidence type="ECO:0000256" key="1">
    <source>
        <dbReference type="SAM" id="SignalP"/>
    </source>
</evidence>
<proteinExistence type="predicted"/>
<keyword evidence="3" id="KW-0255">Endonuclease</keyword>
<dbReference type="AlphaFoldDB" id="A0A1I3GXF8"/>
<keyword evidence="3" id="KW-0540">Nuclease</keyword>
<evidence type="ECO:0000313" key="4">
    <source>
        <dbReference type="Proteomes" id="UP000198670"/>
    </source>
</evidence>
<keyword evidence="3" id="KW-0269">Exonuclease</keyword>
<evidence type="ECO:0000259" key="2">
    <source>
        <dbReference type="Pfam" id="PF03372"/>
    </source>
</evidence>
<dbReference type="GO" id="GO:0016020">
    <property type="term" value="C:membrane"/>
    <property type="evidence" value="ECO:0007669"/>
    <property type="project" value="GOC"/>
</dbReference>
<dbReference type="Gene3D" id="3.60.10.10">
    <property type="entry name" value="Endonuclease/exonuclease/phosphatase"/>
    <property type="match status" value="1"/>
</dbReference>
<dbReference type="GO" id="GO:0006506">
    <property type="term" value="P:GPI anchor biosynthetic process"/>
    <property type="evidence" value="ECO:0007669"/>
    <property type="project" value="TreeGrafter"/>
</dbReference>
<dbReference type="Pfam" id="PF03372">
    <property type="entry name" value="Exo_endo_phos"/>
    <property type="match status" value="1"/>
</dbReference>